<dbReference type="Pfam" id="PF15228">
    <property type="entry name" value="DAP"/>
    <property type="match status" value="1"/>
</dbReference>
<dbReference type="GO" id="GO:0010507">
    <property type="term" value="P:negative regulation of autophagy"/>
    <property type="evidence" value="ECO:0007669"/>
    <property type="project" value="TreeGrafter"/>
</dbReference>
<evidence type="ECO:0000313" key="2">
    <source>
        <dbReference type="EnsemblMetazoa" id="XP_022671037"/>
    </source>
</evidence>
<organism evidence="2 3">
    <name type="scientific">Varroa destructor</name>
    <name type="common">Honeybee mite</name>
    <dbReference type="NCBI Taxonomy" id="109461"/>
    <lineage>
        <taxon>Eukaryota</taxon>
        <taxon>Metazoa</taxon>
        <taxon>Ecdysozoa</taxon>
        <taxon>Arthropoda</taxon>
        <taxon>Chelicerata</taxon>
        <taxon>Arachnida</taxon>
        <taxon>Acari</taxon>
        <taxon>Parasitiformes</taxon>
        <taxon>Mesostigmata</taxon>
        <taxon>Gamasina</taxon>
        <taxon>Dermanyssoidea</taxon>
        <taxon>Varroidae</taxon>
        <taxon>Varroa</taxon>
    </lineage>
</organism>
<dbReference type="PANTHER" id="PTHR13177">
    <property type="entry name" value="DEATH-ASSOCIATED PROTEIN 1"/>
    <property type="match status" value="1"/>
</dbReference>
<dbReference type="PANTHER" id="PTHR13177:SF4">
    <property type="entry name" value="GEO09647P1"/>
    <property type="match status" value="1"/>
</dbReference>
<evidence type="ECO:0000313" key="3">
    <source>
        <dbReference type="Proteomes" id="UP000594260"/>
    </source>
</evidence>
<dbReference type="RefSeq" id="XP_022671037.1">
    <property type="nucleotide sequence ID" value="XM_022815302.1"/>
</dbReference>
<dbReference type="FunCoup" id="A0A7M7MJF7">
    <property type="interactions" value="31"/>
</dbReference>
<feature type="region of interest" description="Disordered" evidence="1">
    <location>
        <begin position="85"/>
        <end position="112"/>
    </location>
</feature>
<dbReference type="InParanoid" id="A0A7M7MJF7"/>
<dbReference type="GO" id="GO:0097190">
    <property type="term" value="P:apoptotic signaling pathway"/>
    <property type="evidence" value="ECO:0007669"/>
    <property type="project" value="TreeGrafter"/>
</dbReference>
<name>A0A7M7MJF7_VARDE</name>
<dbReference type="EnsemblMetazoa" id="XM_022815302">
    <property type="protein sequence ID" value="XP_022671037"/>
    <property type="gene ID" value="LOC111254442"/>
</dbReference>
<protein>
    <recommendedName>
        <fullName evidence="4">Death-associated protein 1</fullName>
    </recommendedName>
</protein>
<dbReference type="GO" id="GO:0034198">
    <property type="term" value="P:cellular response to amino acid starvation"/>
    <property type="evidence" value="ECO:0007669"/>
    <property type="project" value="TreeGrafter"/>
</dbReference>
<dbReference type="KEGG" id="vde:111254442"/>
<dbReference type="GeneID" id="111254442"/>
<reference evidence="2" key="1">
    <citation type="submission" date="2021-01" db="UniProtKB">
        <authorList>
            <consortium name="EnsemblMetazoa"/>
        </authorList>
    </citation>
    <scope>IDENTIFICATION</scope>
</reference>
<evidence type="ECO:0008006" key="4">
    <source>
        <dbReference type="Google" id="ProtNLM"/>
    </source>
</evidence>
<sequence length="112" mass="12275">MPQTPQSECRLKGGHPPAVKAGAMRITQHKPEREASGLSTHPDSDEALISVSPPKSNQIKQIINGVIVKGDADFPADAVKAFHESKIHPSHEYRQGSQSNYAKPMMIQQPRK</sequence>
<feature type="compositionally biased region" description="Basic and acidic residues" evidence="1">
    <location>
        <begin position="85"/>
        <end position="94"/>
    </location>
</feature>
<keyword evidence="3" id="KW-1185">Reference proteome</keyword>
<dbReference type="AlphaFoldDB" id="A0A7M7MJF7"/>
<dbReference type="Proteomes" id="UP000594260">
    <property type="component" value="Unplaced"/>
</dbReference>
<accession>A0A7M7MJF7</accession>
<dbReference type="GO" id="GO:0070513">
    <property type="term" value="F:death domain binding"/>
    <property type="evidence" value="ECO:0007669"/>
    <property type="project" value="TreeGrafter"/>
</dbReference>
<dbReference type="InterPro" id="IPR024130">
    <property type="entry name" value="DAP1/DAPL1"/>
</dbReference>
<feature type="region of interest" description="Disordered" evidence="1">
    <location>
        <begin position="26"/>
        <end position="53"/>
    </location>
</feature>
<evidence type="ECO:0000256" key="1">
    <source>
        <dbReference type="SAM" id="MobiDB-lite"/>
    </source>
</evidence>
<proteinExistence type="predicted"/>
<dbReference type="OrthoDB" id="5973225at2759"/>
<dbReference type="OMA" id="QKHPHAP"/>